<dbReference type="PRINTS" id="PR01590">
    <property type="entry name" value="HTHFIS"/>
</dbReference>
<name>A0A917CMK5_9GAMM</name>
<dbReference type="AlphaFoldDB" id="A0A917CMK5"/>
<dbReference type="InterPro" id="IPR002197">
    <property type="entry name" value="HTH_Fis"/>
</dbReference>
<dbReference type="Pfam" id="PF02954">
    <property type="entry name" value="HTH_8"/>
    <property type="match status" value="1"/>
</dbReference>
<sequence>MNDHHSQKHCTYKAVCEYLESLSGHDTDGLYELVLAETERGMIKAVLEWHKGNRSKTAATLGITRTTLRTKMRNLKIK</sequence>
<keyword evidence="3" id="KW-1185">Reference proteome</keyword>
<evidence type="ECO:0000313" key="3">
    <source>
        <dbReference type="Proteomes" id="UP000605253"/>
    </source>
</evidence>
<feature type="domain" description="DNA binding HTH" evidence="1">
    <location>
        <begin position="35"/>
        <end position="73"/>
    </location>
</feature>
<dbReference type="InterPro" id="IPR050207">
    <property type="entry name" value="Trans_regulatory_Fis"/>
</dbReference>
<dbReference type="Gene3D" id="1.10.10.60">
    <property type="entry name" value="Homeodomain-like"/>
    <property type="match status" value="1"/>
</dbReference>
<dbReference type="SUPFAM" id="SSF46689">
    <property type="entry name" value="Homeodomain-like"/>
    <property type="match status" value="1"/>
</dbReference>
<proteinExistence type="predicted"/>
<accession>A0A917CMK5</accession>
<evidence type="ECO:0000313" key="2">
    <source>
        <dbReference type="EMBL" id="GGF92815.1"/>
    </source>
</evidence>
<evidence type="ECO:0000259" key="1">
    <source>
        <dbReference type="Pfam" id="PF02954"/>
    </source>
</evidence>
<gene>
    <name evidence="2" type="ORF">GCM10011365_12600</name>
</gene>
<dbReference type="EMBL" id="BMEO01000004">
    <property type="protein sequence ID" value="GGF92815.1"/>
    <property type="molecule type" value="Genomic_DNA"/>
</dbReference>
<protein>
    <recommendedName>
        <fullName evidence="1">DNA binding HTH domain-containing protein</fullName>
    </recommendedName>
</protein>
<organism evidence="2 3">
    <name type="scientific">Marinicella pacifica</name>
    <dbReference type="NCBI Taxonomy" id="1171543"/>
    <lineage>
        <taxon>Bacteria</taxon>
        <taxon>Pseudomonadati</taxon>
        <taxon>Pseudomonadota</taxon>
        <taxon>Gammaproteobacteria</taxon>
        <taxon>Lysobacterales</taxon>
        <taxon>Marinicellaceae</taxon>
        <taxon>Marinicella</taxon>
    </lineage>
</organism>
<comment type="caution">
    <text evidence="2">The sequence shown here is derived from an EMBL/GenBank/DDBJ whole genome shotgun (WGS) entry which is preliminary data.</text>
</comment>
<dbReference type="RefSeq" id="WP_188364854.1">
    <property type="nucleotide sequence ID" value="NZ_BAABJF010000015.1"/>
</dbReference>
<dbReference type="GO" id="GO:0043565">
    <property type="term" value="F:sequence-specific DNA binding"/>
    <property type="evidence" value="ECO:0007669"/>
    <property type="project" value="InterPro"/>
</dbReference>
<dbReference type="Proteomes" id="UP000605253">
    <property type="component" value="Unassembled WGS sequence"/>
</dbReference>
<dbReference type="PANTHER" id="PTHR47918:SF1">
    <property type="entry name" value="DNA-BINDING PROTEIN FIS"/>
    <property type="match status" value="1"/>
</dbReference>
<dbReference type="PANTHER" id="PTHR47918">
    <property type="entry name" value="DNA-BINDING PROTEIN FIS"/>
    <property type="match status" value="1"/>
</dbReference>
<dbReference type="InterPro" id="IPR009057">
    <property type="entry name" value="Homeodomain-like_sf"/>
</dbReference>
<reference evidence="2" key="1">
    <citation type="journal article" date="2014" name="Int. J. Syst. Evol. Microbiol.">
        <title>Complete genome sequence of Corynebacterium casei LMG S-19264T (=DSM 44701T), isolated from a smear-ripened cheese.</title>
        <authorList>
            <consortium name="US DOE Joint Genome Institute (JGI-PGF)"/>
            <person name="Walter F."/>
            <person name="Albersmeier A."/>
            <person name="Kalinowski J."/>
            <person name="Ruckert C."/>
        </authorList>
    </citation>
    <scope>NUCLEOTIDE SEQUENCE</scope>
    <source>
        <strain evidence="2">CGMCC 1.12181</strain>
    </source>
</reference>
<reference evidence="2" key="2">
    <citation type="submission" date="2020-09" db="EMBL/GenBank/DDBJ databases">
        <authorList>
            <person name="Sun Q."/>
            <person name="Zhou Y."/>
        </authorList>
    </citation>
    <scope>NUCLEOTIDE SEQUENCE</scope>
    <source>
        <strain evidence="2">CGMCC 1.12181</strain>
    </source>
</reference>